<evidence type="ECO:0000256" key="1">
    <source>
        <dbReference type="ARBA" id="ARBA00023012"/>
    </source>
</evidence>
<feature type="domain" description="HPt" evidence="3">
    <location>
        <begin position="13"/>
        <end position="107"/>
    </location>
</feature>
<protein>
    <submittedName>
        <fullName evidence="5">Hpt domain-containing protein</fullName>
    </submittedName>
</protein>
<dbReference type="Proteomes" id="UP001229862">
    <property type="component" value="Chromosome"/>
</dbReference>
<dbReference type="Pfam" id="PF01627">
    <property type="entry name" value="Hpt"/>
    <property type="match status" value="1"/>
</dbReference>
<name>A0AA51MML6_9GAMM</name>
<dbReference type="InterPro" id="IPR036641">
    <property type="entry name" value="HPT_dom_sf"/>
</dbReference>
<dbReference type="CDD" id="cd00088">
    <property type="entry name" value="HPT"/>
    <property type="match status" value="1"/>
</dbReference>
<proteinExistence type="predicted"/>
<sequence>MPLVATEALQQLPAAILPRLIQLFGSTTPAMLTNIRQHADSGNLIELGKAAHKLKGSCVSLGAVQMSDLCKTLQHKGESGDASGVNALVTELETLYPATLQALQQAV</sequence>
<dbReference type="EMBL" id="JAVFKN010000021">
    <property type="protein sequence ID" value="MDQ5769818.1"/>
    <property type="molecule type" value="Genomic_DNA"/>
</dbReference>
<evidence type="ECO:0000313" key="6">
    <source>
        <dbReference type="Proteomes" id="UP001223336"/>
    </source>
</evidence>
<dbReference type="InterPro" id="IPR008207">
    <property type="entry name" value="Sig_transdc_His_kin_Hpt_dom"/>
</dbReference>
<organism evidence="5">
    <name type="scientific">Thiothrix subterranea</name>
    <dbReference type="NCBI Taxonomy" id="2735563"/>
    <lineage>
        <taxon>Bacteria</taxon>
        <taxon>Pseudomonadati</taxon>
        <taxon>Pseudomonadota</taxon>
        <taxon>Gammaproteobacteria</taxon>
        <taxon>Thiotrichales</taxon>
        <taxon>Thiotrichaceae</taxon>
        <taxon>Thiothrix</taxon>
    </lineage>
</organism>
<keyword evidence="1" id="KW-0902">Two-component regulatory system</keyword>
<dbReference type="SMART" id="SM00073">
    <property type="entry name" value="HPT"/>
    <property type="match status" value="1"/>
</dbReference>
<evidence type="ECO:0000256" key="2">
    <source>
        <dbReference type="PROSITE-ProRule" id="PRU00110"/>
    </source>
</evidence>
<evidence type="ECO:0000313" key="4">
    <source>
        <dbReference type="EMBL" id="MDQ5769818.1"/>
    </source>
</evidence>
<reference evidence="5 6" key="1">
    <citation type="submission" date="2023-08" db="EMBL/GenBank/DDBJ databases">
        <title>New molecular markers tilS and rpoB for phylogenetic and monitoring studies of the genus Thiothrix biodiversity.</title>
        <authorList>
            <person name="Ravin N.V."/>
            <person name="Smolyakov D."/>
            <person name="Markov N.D."/>
            <person name="Beletsky A.V."/>
            <person name="Mardanov A.V."/>
            <person name="Rudenko T.S."/>
            <person name="Grabovich M.Y."/>
        </authorList>
    </citation>
    <scope>NUCLEOTIDE SEQUENCE</scope>
    <source>
        <strain evidence="5">DNT52</strain>
        <strain evidence="4 6">H33</strain>
    </source>
</reference>
<dbReference type="Gene3D" id="1.20.120.160">
    <property type="entry name" value="HPT domain"/>
    <property type="match status" value="1"/>
</dbReference>
<feature type="modified residue" description="Phosphohistidine" evidence="2">
    <location>
        <position position="52"/>
    </location>
</feature>
<dbReference type="GO" id="GO:0000160">
    <property type="term" value="P:phosphorelay signal transduction system"/>
    <property type="evidence" value="ECO:0007669"/>
    <property type="project" value="UniProtKB-KW"/>
</dbReference>
<evidence type="ECO:0000313" key="5">
    <source>
        <dbReference type="EMBL" id="WML87162.1"/>
    </source>
</evidence>
<gene>
    <name evidence="4" type="ORF">RCC75_14840</name>
    <name evidence="5" type="ORF">RCG00_02115</name>
</gene>
<evidence type="ECO:0000259" key="3">
    <source>
        <dbReference type="PROSITE" id="PS50894"/>
    </source>
</evidence>
<dbReference type="AlphaFoldDB" id="A0AA51MML6"/>
<keyword evidence="6" id="KW-1185">Reference proteome</keyword>
<keyword evidence="2" id="KW-0597">Phosphoprotein</keyword>
<dbReference type="Proteomes" id="UP001223336">
    <property type="component" value="Unassembled WGS sequence"/>
</dbReference>
<dbReference type="SUPFAM" id="SSF47226">
    <property type="entry name" value="Histidine-containing phosphotransfer domain, HPT domain"/>
    <property type="match status" value="1"/>
</dbReference>
<dbReference type="GO" id="GO:0004672">
    <property type="term" value="F:protein kinase activity"/>
    <property type="evidence" value="ECO:0007669"/>
    <property type="project" value="UniProtKB-ARBA"/>
</dbReference>
<dbReference type="RefSeq" id="WP_202715773.1">
    <property type="nucleotide sequence ID" value="NZ_CP053482.1"/>
</dbReference>
<dbReference type="EMBL" id="CP133217">
    <property type="protein sequence ID" value="WML87162.1"/>
    <property type="molecule type" value="Genomic_DNA"/>
</dbReference>
<accession>A0AA51MML6</accession>
<dbReference type="PROSITE" id="PS50894">
    <property type="entry name" value="HPT"/>
    <property type="match status" value="1"/>
</dbReference>